<dbReference type="OrthoDB" id="8448547at2"/>
<evidence type="ECO:0000313" key="2">
    <source>
        <dbReference type="Proteomes" id="UP000240653"/>
    </source>
</evidence>
<evidence type="ECO:0000313" key="1">
    <source>
        <dbReference type="EMBL" id="PSJ61338.1"/>
    </source>
</evidence>
<dbReference type="RefSeq" id="WP_106723764.1">
    <property type="nucleotide sequence ID" value="NZ_PXYL01000004.1"/>
</dbReference>
<dbReference type="AlphaFoldDB" id="A0A2P7SFT0"/>
<protein>
    <submittedName>
        <fullName evidence="1">Phage tail protein</fullName>
    </submittedName>
</protein>
<accession>A0A2P7SFT0</accession>
<sequence>MVEDVTVSINADTAPFQAALENLEKMSDRFGAQLTGALKGAVVRGRELDDVLRRIGLNLAGMALEQGLKPLQSLTSSLFSSLLGGLTGILPFAKGGVPGHVVPFASGGVVSTPSYFPMGSSLGLMGEAGPEAIMPLQRGPDGRLGVATSGGGTPVNVVFNVTSPDAASFRKSEAQITGMLARAVSRGARTL</sequence>
<organism evidence="1 2">
    <name type="scientific">Pseudaminobacter soli</name>
    <name type="common">ex Li et al. 2025</name>
    <dbReference type="NCBI Taxonomy" id="1295366"/>
    <lineage>
        <taxon>Bacteria</taxon>
        <taxon>Pseudomonadati</taxon>
        <taxon>Pseudomonadota</taxon>
        <taxon>Alphaproteobacteria</taxon>
        <taxon>Hyphomicrobiales</taxon>
        <taxon>Phyllobacteriaceae</taxon>
        <taxon>Pseudaminobacter</taxon>
    </lineage>
</organism>
<gene>
    <name evidence="1" type="ORF">C7I85_09690</name>
</gene>
<dbReference type="Proteomes" id="UP000240653">
    <property type="component" value="Unassembled WGS sequence"/>
</dbReference>
<reference evidence="1 2" key="1">
    <citation type="submission" date="2018-03" db="EMBL/GenBank/DDBJ databases">
        <title>The draft genome of Mesorhizobium soli JCM 19897.</title>
        <authorList>
            <person name="Li L."/>
            <person name="Liu L."/>
            <person name="Liang L."/>
            <person name="Wang T."/>
            <person name="Zhang X."/>
        </authorList>
    </citation>
    <scope>NUCLEOTIDE SEQUENCE [LARGE SCALE GENOMIC DNA]</scope>
    <source>
        <strain evidence="1 2">JCM 19897</strain>
    </source>
</reference>
<comment type="caution">
    <text evidence="1">The sequence shown here is derived from an EMBL/GenBank/DDBJ whole genome shotgun (WGS) entry which is preliminary data.</text>
</comment>
<keyword evidence="2" id="KW-1185">Reference proteome</keyword>
<proteinExistence type="predicted"/>
<dbReference type="EMBL" id="PXYL01000004">
    <property type="protein sequence ID" value="PSJ61338.1"/>
    <property type="molecule type" value="Genomic_DNA"/>
</dbReference>
<name>A0A2P7SFT0_9HYPH</name>